<dbReference type="EMBL" id="CP014227">
    <property type="protein sequence ID" value="AMD85920.1"/>
    <property type="molecule type" value="Genomic_DNA"/>
</dbReference>
<evidence type="ECO:0000259" key="7">
    <source>
        <dbReference type="Pfam" id="PF05175"/>
    </source>
</evidence>
<evidence type="ECO:0000256" key="5">
    <source>
        <dbReference type="ARBA" id="ARBA00022694"/>
    </source>
</evidence>
<comment type="similarity">
    <text evidence="6">Belongs to the methyltransferase superfamily. tRNA (adenine-N(6)-)-methyltransferase family.</text>
</comment>
<dbReference type="PANTHER" id="PTHR47739">
    <property type="entry name" value="TRNA1(VAL) (ADENINE(37)-N6)-METHYLTRANSFERASE"/>
    <property type="match status" value="1"/>
</dbReference>
<evidence type="ECO:0000256" key="4">
    <source>
        <dbReference type="ARBA" id="ARBA00022691"/>
    </source>
</evidence>
<dbReference type="InterPro" id="IPR007848">
    <property type="entry name" value="Small_mtfrase_dom"/>
</dbReference>
<dbReference type="PROSITE" id="PS00092">
    <property type="entry name" value="N6_MTASE"/>
    <property type="match status" value="1"/>
</dbReference>
<dbReference type="HAMAP" id="MF_01872">
    <property type="entry name" value="tRNA_methyltr_YfiC"/>
    <property type="match status" value="1"/>
</dbReference>
<dbReference type="CDD" id="cd02440">
    <property type="entry name" value="AdoMet_MTases"/>
    <property type="match status" value="1"/>
</dbReference>
<organism evidence="8 9">
    <name type="scientific">Capnocytophaga haemolytica</name>
    <dbReference type="NCBI Taxonomy" id="45243"/>
    <lineage>
        <taxon>Bacteria</taxon>
        <taxon>Pseudomonadati</taxon>
        <taxon>Bacteroidota</taxon>
        <taxon>Flavobacteriia</taxon>
        <taxon>Flavobacteriales</taxon>
        <taxon>Flavobacteriaceae</taxon>
        <taxon>Capnocytophaga</taxon>
    </lineage>
</organism>
<keyword evidence="5 6" id="KW-0819">tRNA processing</keyword>
<proteinExistence type="inferred from homology"/>
<comment type="function">
    <text evidence="6">Specifically methylates the adenine in position 37 of tRNA(1)(Val) (anticodon cmo5UAC).</text>
</comment>
<sequence>MSVHKDIFQFKQFAVTQSKSAMKIGTDGVLLGAWIPIAHKPKTILDIGAGTGVVALMLAQRTEALTIDAVEVDEKAYVECTENFESSPWSDRLFCYHASFEEFVHEIYEKYDLIVSNPPFYTSDVKTDSHTRNKARFAESLPFTQLVEGVSVLLEEQGLFVIVLPCAEEESFISIAASSGLYPSHVTRVKGNPTVEAKRSLITFSRVKGQCEIDTLIIEKQRGVYTESYIALTKEFYLKM</sequence>
<gene>
    <name evidence="8" type="ORF">AXF12_10590</name>
</gene>
<evidence type="ECO:0000256" key="2">
    <source>
        <dbReference type="ARBA" id="ARBA00022603"/>
    </source>
</evidence>
<keyword evidence="1 6" id="KW-0963">Cytoplasm</keyword>
<keyword evidence="2 6" id="KW-0489">Methyltransferase</keyword>
<comment type="subcellular location">
    <subcellularLocation>
        <location evidence="6">Cytoplasm</location>
    </subcellularLocation>
</comment>
<accession>A0ABM5XF33</accession>
<keyword evidence="3 6" id="KW-0808">Transferase</keyword>
<evidence type="ECO:0000256" key="6">
    <source>
        <dbReference type="HAMAP-Rule" id="MF_01872"/>
    </source>
</evidence>
<evidence type="ECO:0000256" key="1">
    <source>
        <dbReference type="ARBA" id="ARBA00022490"/>
    </source>
</evidence>
<dbReference type="InterPro" id="IPR050210">
    <property type="entry name" value="tRNA_Adenine-N(6)_MTase"/>
</dbReference>
<dbReference type="InterPro" id="IPR022882">
    <property type="entry name" value="tRNA_adenine-N6_MeTrfase"/>
</dbReference>
<evidence type="ECO:0000313" key="8">
    <source>
        <dbReference type="EMBL" id="AMD85920.1"/>
    </source>
</evidence>
<comment type="catalytic activity">
    <reaction evidence="6">
        <text>adenosine(37) in tRNA1(Val) + S-adenosyl-L-methionine = N(6)-methyladenosine(37) in tRNA1(Val) + S-adenosyl-L-homocysteine + H(+)</text>
        <dbReference type="Rhea" id="RHEA:43160"/>
        <dbReference type="Rhea" id="RHEA-COMP:10369"/>
        <dbReference type="Rhea" id="RHEA-COMP:10370"/>
        <dbReference type="ChEBI" id="CHEBI:15378"/>
        <dbReference type="ChEBI" id="CHEBI:57856"/>
        <dbReference type="ChEBI" id="CHEBI:59789"/>
        <dbReference type="ChEBI" id="CHEBI:74411"/>
        <dbReference type="ChEBI" id="CHEBI:74449"/>
        <dbReference type="EC" id="2.1.1.223"/>
    </reaction>
</comment>
<reference evidence="8 9" key="1">
    <citation type="submission" date="2016-02" db="EMBL/GenBank/DDBJ databases">
        <authorList>
            <person name="Holder M.E."/>
            <person name="Ajami N.J."/>
            <person name="Petrosino J.F."/>
        </authorList>
    </citation>
    <scope>NUCLEOTIDE SEQUENCE [LARGE SCALE GENOMIC DNA]</scope>
    <source>
        <strain evidence="8 9">CCUG 32990</strain>
    </source>
</reference>
<dbReference type="SUPFAM" id="SSF53335">
    <property type="entry name" value="S-adenosyl-L-methionine-dependent methyltransferases"/>
    <property type="match status" value="1"/>
</dbReference>
<evidence type="ECO:0000256" key="3">
    <source>
        <dbReference type="ARBA" id="ARBA00022679"/>
    </source>
</evidence>
<dbReference type="InterPro" id="IPR029063">
    <property type="entry name" value="SAM-dependent_MTases_sf"/>
</dbReference>
<dbReference type="InterPro" id="IPR002052">
    <property type="entry name" value="DNA_methylase_N6_adenine_CS"/>
</dbReference>
<feature type="domain" description="Methyltransferase small" evidence="7">
    <location>
        <begin position="40"/>
        <end position="127"/>
    </location>
</feature>
<dbReference type="Gene3D" id="3.40.50.150">
    <property type="entry name" value="Vaccinia Virus protein VP39"/>
    <property type="match status" value="1"/>
</dbReference>
<dbReference type="Proteomes" id="UP000065822">
    <property type="component" value="Chromosome"/>
</dbReference>
<dbReference type="EC" id="2.1.1.223" evidence="6"/>
<keyword evidence="9" id="KW-1185">Reference proteome</keyword>
<keyword evidence="4 6" id="KW-0949">S-adenosyl-L-methionine</keyword>
<dbReference type="Pfam" id="PF05175">
    <property type="entry name" value="MTS"/>
    <property type="match status" value="1"/>
</dbReference>
<name>A0ABM5XF33_9FLAO</name>
<dbReference type="PANTHER" id="PTHR47739:SF1">
    <property type="entry name" value="TRNA1(VAL) (ADENINE(37)-N6)-METHYLTRANSFERASE"/>
    <property type="match status" value="1"/>
</dbReference>
<evidence type="ECO:0000313" key="9">
    <source>
        <dbReference type="Proteomes" id="UP000065822"/>
    </source>
</evidence>
<protein>
    <recommendedName>
        <fullName evidence="6">tRNA1(Val) (adenine(37)-N6)-methyltransferase</fullName>
        <ecNumber evidence="6">2.1.1.223</ecNumber>
    </recommendedName>
    <alternativeName>
        <fullName evidence="6">tRNA m6A37 methyltransferase</fullName>
    </alternativeName>
</protein>